<gene>
    <name evidence="2" type="ORF">MRATA1EN1_LOCUS30541</name>
</gene>
<feature type="region of interest" description="Disordered" evidence="1">
    <location>
        <begin position="1"/>
        <end position="24"/>
    </location>
</feature>
<organism evidence="2 3">
    <name type="scientific">Rangifer tarandus platyrhynchus</name>
    <name type="common">Svalbard reindeer</name>
    <dbReference type="NCBI Taxonomy" id="3082113"/>
    <lineage>
        <taxon>Eukaryota</taxon>
        <taxon>Metazoa</taxon>
        <taxon>Chordata</taxon>
        <taxon>Craniata</taxon>
        <taxon>Vertebrata</taxon>
        <taxon>Euteleostomi</taxon>
        <taxon>Mammalia</taxon>
        <taxon>Eutheria</taxon>
        <taxon>Laurasiatheria</taxon>
        <taxon>Artiodactyla</taxon>
        <taxon>Ruminantia</taxon>
        <taxon>Pecora</taxon>
        <taxon>Cervidae</taxon>
        <taxon>Odocoileinae</taxon>
        <taxon>Rangifer</taxon>
    </lineage>
</organism>
<evidence type="ECO:0000313" key="2">
    <source>
        <dbReference type="EMBL" id="CAI9181579.1"/>
    </source>
</evidence>
<dbReference type="EMBL" id="OX460344">
    <property type="protein sequence ID" value="CAI9181579.1"/>
    <property type="molecule type" value="Genomic_DNA"/>
</dbReference>
<accession>A0ABN9A6J4</accession>
<protein>
    <submittedName>
        <fullName evidence="2">Uncharacterized protein</fullName>
    </submittedName>
</protein>
<dbReference type="Proteomes" id="UP001176941">
    <property type="component" value="Chromosome Y"/>
</dbReference>
<proteinExistence type="predicted"/>
<name>A0ABN9A6J4_RANTA</name>
<evidence type="ECO:0000256" key="1">
    <source>
        <dbReference type="SAM" id="MobiDB-lite"/>
    </source>
</evidence>
<keyword evidence="3" id="KW-1185">Reference proteome</keyword>
<reference evidence="2" key="1">
    <citation type="submission" date="2023-04" db="EMBL/GenBank/DDBJ databases">
        <authorList>
            <consortium name="ELIXIR-Norway"/>
        </authorList>
    </citation>
    <scope>NUCLEOTIDE SEQUENCE [LARGE SCALE GENOMIC DNA]</scope>
</reference>
<sequence length="156" mass="17570">MLQSIGGPAGEKASHFSGEADEEGNVLEKGEALGLGEGQLSCNEDLYPTYPDYPTSKFRVSSREELPHVRDKAWQLHFLGVAMKRSHTSKIIGQDLWINPLQYYPREEVAGMRGYWTCIASPVHRFCNDIWGVPSLRLDTSSMKCLNWLLNHNCEG</sequence>
<evidence type="ECO:0000313" key="3">
    <source>
        <dbReference type="Proteomes" id="UP001176941"/>
    </source>
</evidence>